<evidence type="ECO:0000259" key="2">
    <source>
        <dbReference type="Pfam" id="PF20151"/>
    </source>
</evidence>
<feature type="transmembrane region" description="Helical" evidence="1">
    <location>
        <begin position="243"/>
        <end position="266"/>
    </location>
</feature>
<dbReference type="InterPro" id="IPR045340">
    <property type="entry name" value="DUF6533"/>
</dbReference>
<protein>
    <recommendedName>
        <fullName evidence="2">DUF6533 domain-containing protein</fullName>
    </recommendedName>
</protein>
<evidence type="ECO:0000256" key="1">
    <source>
        <dbReference type="SAM" id="Phobius"/>
    </source>
</evidence>
<organism evidence="3 4">
    <name type="scientific">Auricularia subglabra (strain TFB-10046 / SS5)</name>
    <name type="common">White-rot fungus</name>
    <name type="synonym">Auricularia delicata (strain TFB10046)</name>
    <dbReference type="NCBI Taxonomy" id="717982"/>
    <lineage>
        <taxon>Eukaryota</taxon>
        <taxon>Fungi</taxon>
        <taxon>Dikarya</taxon>
        <taxon>Basidiomycota</taxon>
        <taxon>Agaricomycotina</taxon>
        <taxon>Agaricomycetes</taxon>
        <taxon>Auriculariales</taxon>
        <taxon>Auriculariaceae</taxon>
        <taxon>Auricularia</taxon>
    </lineage>
</organism>
<accession>J0D8A3</accession>
<keyword evidence="4" id="KW-1185">Reference proteome</keyword>
<dbReference type="Proteomes" id="UP000006514">
    <property type="component" value="Unassembled WGS sequence"/>
</dbReference>
<keyword evidence="1" id="KW-0812">Transmembrane</keyword>
<feature type="transmembrane region" description="Helical" evidence="1">
    <location>
        <begin position="180"/>
        <end position="200"/>
    </location>
</feature>
<dbReference type="EMBL" id="JH687890">
    <property type="protein sequence ID" value="EJD35435.1"/>
    <property type="molecule type" value="Genomic_DNA"/>
</dbReference>
<reference evidence="4" key="1">
    <citation type="journal article" date="2012" name="Science">
        <title>The Paleozoic origin of enzymatic lignin decomposition reconstructed from 31 fungal genomes.</title>
        <authorList>
            <person name="Floudas D."/>
            <person name="Binder M."/>
            <person name="Riley R."/>
            <person name="Barry K."/>
            <person name="Blanchette R.A."/>
            <person name="Henrissat B."/>
            <person name="Martinez A.T."/>
            <person name="Otillar R."/>
            <person name="Spatafora J.W."/>
            <person name="Yadav J.S."/>
            <person name="Aerts A."/>
            <person name="Benoit I."/>
            <person name="Boyd A."/>
            <person name="Carlson A."/>
            <person name="Copeland A."/>
            <person name="Coutinho P.M."/>
            <person name="de Vries R.P."/>
            <person name="Ferreira P."/>
            <person name="Findley K."/>
            <person name="Foster B."/>
            <person name="Gaskell J."/>
            <person name="Glotzer D."/>
            <person name="Gorecki P."/>
            <person name="Heitman J."/>
            <person name="Hesse C."/>
            <person name="Hori C."/>
            <person name="Igarashi K."/>
            <person name="Jurgens J.A."/>
            <person name="Kallen N."/>
            <person name="Kersten P."/>
            <person name="Kohler A."/>
            <person name="Kuees U."/>
            <person name="Kumar T.K.A."/>
            <person name="Kuo A."/>
            <person name="LaButti K."/>
            <person name="Larrondo L.F."/>
            <person name="Lindquist E."/>
            <person name="Ling A."/>
            <person name="Lombard V."/>
            <person name="Lucas S."/>
            <person name="Lundell T."/>
            <person name="Martin R."/>
            <person name="McLaughlin D.J."/>
            <person name="Morgenstern I."/>
            <person name="Morin E."/>
            <person name="Murat C."/>
            <person name="Nagy L.G."/>
            <person name="Nolan M."/>
            <person name="Ohm R.A."/>
            <person name="Patyshakuliyeva A."/>
            <person name="Rokas A."/>
            <person name="Ruiz-Duenas F.J."/>
            <person name="Sabat G."/>
            <person name="Salamov A."/>
            <person name="Samejima M."/>
            <person name="Schmutz J."/>
            <person name="Slot J.C."/>
            <person name="St John F."/>
            <person name="Stenlid J."/>
            <person name="Sun H."/>
            <person name="Sun S."/>
            <person name="Syed K."/>
            <person name="Tsang A."/>
            <person name="Wiebenga A."/>
            <person name="Young D."/>
            <person name="Pisabarro A."/>
            <person name="Eastwood D.C."/>
            <person name="Martin F."/>
            <person name="Cullen D."/>
            <person name="Grigoriev I.V."/>
            <person name="Hibbett D.S."/>
        </authorList>
    </citation>
    <scope>NUCLEOTIDE SEQUENCE [LARGE SCALE GENOMIC DNA]</scope>
    <source>
        <strain evidence="4">TFB10046</strain>
    </source>
</reference>
<keyword evidence="1" id="KW-0472">Membrane</keyword>
<name>J0D8A3_AURST</name>
<dbReference type="AlphaFoldDB" id="J0D8A3"/>
<gene>
    <name evidence="3" type="ORF">AURDEDRAFT_175462</name>
</gene>
<dbReference type="InParanoid" id="J0D8A3"/>
<dbReference type="eggNOG" id="ENOG502SD4S">
    <property type="taxonomic scope" value="Eukaryota"/>
</dbReference>
<proteinExistence type="predicted"/>
<evidence type="ECO:0000313" key="4">
    <source>
        <dbReference type="Proteomes" id="UP000006514"/>
    </source>
</evidence>
<dbReference type="OMA" id="CLEHEVD"/>
<feature type="transmembrane region" description="Helical" evidence="1">
    <location>
        <begin position="220"/>
        <end position="237"/>
    </location>
</feature>
<keyword evidence="1" id="KW-1133">Transmembrane helix</keyword>
<feature type="transmembrane region" description="Helical" evidence="1">
    <location>
        <begin position="137"/>
        <end position="160"/>
    </location>
</feature>
<dbReference type="KEGG" id="adl:AURDEDRAFT_175462"/>
<dbReference type="OrthoDB" id="3251775at2759"/>
<feature type="domain" description="DUF6533" evidence="2">
    <location>
        <begin position="35"/>
        <end position="80"/>
    </location>
</feature>
<feature type="transmembrane region" description="Helical" evidence="1">
    <location>
        <begin position="69"/>
        <end position="90"/>
    </location>
</feature>
<sequence length="332" mass="36716">MNASTGMGAGMGMGMGADFPGILIDAAHFAQVTRYMHIAAYLVVVYDWLICLEHEVDFVFRDRLSRAKVAYVFCRYWPLLTYPIIIWIQGYDHDRAICAKVFRIPMIIAIPNFASAASILILRIFAFTGGSHYVTTFLTLCFVGVVAYQTWVGAVEAILIPFGNGCYPVNPAEAKYLSGYFLSSLLWDCIATFIFGIYALKMRLKWSEATAMTRIFISEGALYFVAISAVNLINGAFNLQPRVLMSGTMIPMGMLLPNILACRLVINLRRKVGPRTTRSVENASTRMGFQHNRAPSRQIAADDYSLTTIVIGDDAGRLGVAPGYHSARGSKI</sequence>
<feature type="transmembrane region" description="Helical" evidence="1">
    <location>
        <begin position="102"/>
        <end position="125"/>
    </location>
</feature>
<evidence type="ECO:0000313" key="3">
    <source>
        <dbReference type="EMBL" id="EJD35435.1"/>
    </source>
</evidence>
<dbReference type="Pfam" id="PF20151">
    <property type="entry name" value="DUF6533"/>
    <property type="match status" value="1"/>
</dbReference>